<feature type="domain" description="Helicase ATP-binding" evidence="6">
    <location>
        <begin position="119"/>
        <end position="285"/>
    </location>
</feature>
<sequence>MNMSNYNNSNNNSNNRGYNNRRGGGNRDNNNHFNSRYKDENHAEKIEALKDKYNKDFDYTAIAVDLLERDDIKCSPEVFEMECESFDDMGGEQGLKEDLLRGIYAYGFENPARIQSLAIPQIVNGREILAQSQSGTGKTGAFVISALQLIDEKMNVPQAIILSPTCELAYQTHVVAKSIGSFMKDLNFSFTVGGADRQTNIKELGGTNSKQSGSSSPVAQVIIATPGRLKDLIAFNQSIFDNIKLLIIDECDELLHGTFKDELRMIIQGLPKKNTNMSILSYPQH</sequence>
<accession>A0A3G4ZYH7</accession>
<dbReference type="GO" id="GO:0003676">
    <property type="term" value="F:nucleic acid binding"/>
    <property type="evidence" value="ECO:0007669"/>
    <property type="project" value="InterPro"/>
</dbReference>
<keyword evidence="1" id="KW-0547">Nucleotide-binding</keyword>
<dbReference type="Pfam" id="PF00270">
    <property type="entry name" value="DEAD"/>
    <property type="match status" value="1"/>
</dbReference>
<dbReference type="PROSITE" id="PS51192">
    <property type="entry name" value="HELICASE_ATP_BIND_1"/>
    <property type="match status" value="1"/>
</dbReference>
<dbReference type="Gene3D" id="3.40.50.300">
    <property type="entry name" value="P-loop containing nucleotide triphosphate hydrolases"/>
    <property type="match status" value="1"/>
</dbReference>
<feature type="compositionally biased region" description="Low complexity" evidence="5">
    <location>
        <begin position="1"/>
        <end position="34"/>
    </location>
</feature>
<keyword evidence="2" id="KW-0378">Hydrolase</keyword>
<dbReference type="InterPro" id="IPR014001">
    <property type="entry name" value="Helicase_ATP-bd"/>
</dbReference>
<evidence type="ECO:0000259" key="6">
    <source>
        <dbReference type="PROSITE" id="PS51192"/>
    </source>
</evidence>
<dbReference type="EMBL" id="MK072201">
    <property type="protein sequence ID" value="AYV79975.1"/>
    <property type="molecule type" value="Genomic_DNA"/>
</dbReference>
<dbReference type="GO" id="GO:0004386">
    <property type="term" value="F:helicase activity"/>
    <property type="evidence" value="ECO:0007669"/>
    <property type="project" value="UniProtKB-KW"/>
</dbReference>
<dbReference type="PANTHER" id="PTHR47960">
    <property type="entry name" value="DEAD-BOX ATP-DEPENDENT RNA HELICASE 50"/>
    <property type="match status" value="1"/>
</dbReference>
<evidence type="ECO:0000256" key="5">
    <source>
        <dbReference type="SAM" id="MobiDB-lite"/>
    </source>
</evidence>
<gene>
    <name evidence="7" type="ORF">Gaeavirus3_29</name>
</gene>
<evidence type="ECO:0000256" key="2">
    <source>
        <dbReference type="ARBA" id="ARBA00022801"/>
    </source>
</evidence>
<dbReference type="SMART" id="SM00487">
    <property type="entry name" value="DEXDc"/>
    <property type="match status" value="1"/>
</dbReference>
<evidence type="ECO:0000256" key="1">
    <source>
        <dbReference type="ARBA" id="ARBA00022741"/>
    </source>
</evidence>
<evidence type="ECO:0000313" key="7">
    <source>
        <dbReference type="EMBL" id="AYV79975.1"/>
    </source>
</evidence>
<keyword evidence="3 7" id="KW-0347">Helicase</keyword>
<dbReference type="GO" id="GO:0016787">
    <property type="term" value="F:hydrolase activity"/>
    <property type="evidence" value="ECO:0007669"/>
    <property type="project" value="UniProtKB-KW"/>
</dbReference>
<name>A0A3G4ZYH7_9VIRU</name>
<dbReference type="InterPro" id="IPR027417">
    <property type="entry name" value="P-loop_NTPase"/>
</dbReference>
<protein>
    <submittedName>
        <fullName evidence="7">ATP-dependent RNA helicase</fullName>
    </submittedName>
</protein>
<keyword evidence="4" id="KW-0067">ATP-binding</keyword>
<evidence type="ECO:0000256" key="4">
    <source>
        <dbReference type="ARBA" id="ARBA00022840"/>
    </source>
</evidence>
<dbReference type="InterPro" id="IPR011545">
    <property type="entry name" value="DEAD/DEAH_box_helicase_dom"/>
</dbReference>
<evidence type="ECO:0000256" key="3">
    <source>
        <dbReference type="ARBA" id="ARBA00022806"/>
    </source>
</evidence>
<feature type="region of interest" description="Disordered" evidence="5">
    <location>
        <begin position="1"/>
        <end position="36"/>
    </location>
</feature>
<reference evidence="7" key="1">
    <citation type="submission" date="2018-10" db="EMBL/GenBank/DDBJ databases">
        <title>Hidden diversity of soil giant viruses.</title>
        <authorList>
            <person name="Schulz F."/>
            <person name="Alteio L."/>
            <person name="Goudeau D."/>
            <person name="Ryan E.M."/>
            <person name="Malmstrom R.R."/>
            <person name="Blanchard J."/>
            <person name="Woyke T."/>
        </authorList>
    </citation>
    <scope>NUCLEOTIDE SEQUENCE</scope>
    <source>
        <strain evidence="7">GAV1</strain>
    </source>
</reference>
<organism evidence="7">
    <name type="scientific">Gaeavirus sp</name>
    <dbReference type="NCBI Taxonomy" id="2487767"/>
    <lineage>
        <taxon>Viruses</taxon>
        <taxon>Varidnaviria</taxon>
        <taxon>Bamfordvirae</taxon>
        <taxon>Nucleocytoviricota</taxon>
        <taxon>Megaviricetes</taxon>
        <taxon>Imitervirales</taxon>
        <taxon>Mimiviridae</taxon>
        <taxon>Klosneuvirinae</taxon>
    </lineage>
</organism>
<proteinExistence type="predicted"/>
<dbReference type="GO" id="GO:0005524">
    <property type="term" value="F:ATP binding"/>
    <property type="evidence" value="ECO:0007669"/>
    <property type="project" value="UniProtKB-KW"/>
</dbReference>
<dbReference type="SUPFAM" id="SSF52540">
    <property type="entry name" value="P-loop containing nucleoside triphosphate hydrolases"/>
    <property type="match status" value="1"/>
</dbReference>